<dbReference type="InterPro" id="IPR027417">
    <property type="entry name" value="P-loop_NTPase"/>
</dbReference>
<dbReference type="Gene3D" id="3.40.50.300">
    <property type="entry name" value="P-loop containing nucleotide triphosphate hydrolases"/>
    <property type="match status" value="1"/>
</dbReference>
<dbReference type="PROSITE" id="PS51192">
    <property type="entry name" value="HELICASE_ATP_BIND_1"/>
    <property type="match status" value="1"/>
</dbReference>
<keyword evidence="2" id="KW-0378">Hydrolase</keyword>
<dbReference type="Proteomes" id="UP001150879">
    <property type="component" value="Unassembled WGS sequence"/>
</dbReference>
<dbReference type="GO" id="GO:0016787">
    <property type="term" value="F:hydrolase activity"/>
    <property type="evidence" value="ECO:0007669"/>
    <property type="project" value="UniProtKB-KW"/>
</dbReference>
<dbReference type="PANTHER" id="PTHR45629:SF7">
    <property type="entry name" value="DNA EXCISION REPAIR PROTEIN ERCC-6-RELATED"/>
    <property type="match status" value="1"/>
</dbReference>
<dbReference type="Gene3D" id="3.40.50.10810">
    <property type="entry name" value="Tandem AAA-ATPase domain"/>
    <property type="match status" value="1"/>
</dbReference>
<evidence type="ECO:0000256" key="4">
    <source>
        <dbReference type="SAM" id="MobiDB-lite"/>
    </source>
</evidence>
<dbReference type="Pfam" id="PF00176">
    <property type="entry name" value="SNF2-rel_dom"/>
    <property type="match status" value="1"/>
</dbReference>
<protein>
    <recommendedName>
        <fullName evidence="9">Helicase ATP-binding domain-containing protein</fullName>
    </recommendedName>
</protein>
<dbReference type="OrthoDB" id="3801254at2759"/>
<dbReference type="InterPro" id="IPR000330">
    <property type="entry name" value="SNF2_N"/>
</dbReference>
<proteinExistence type="predicted"/>
<gene>
    <name evidence="7" type="ORF">N7472_011085</name>
</gene>
<evidence type="ECO:0000259" key="5">
    <source>
        <dbReference type="PROSITE" id="PS51192"/>
    </source>
</evidence>
<dbReference type="SUPFAM" id="SSF52540">
    <property type="entry name" value="P-loop containing nucleoside triphosphate hydrolases"/>
    <property type="match status" value="2"/>
</dbReference>
<feature type="region of interest" description="Disordered" evidence="4">
    <location>
        <begin position="930"/>
        <end position="951"/>
    </location>
</feature>
<dbReference type="EMBL" id="JAPQKP010000008">
    <property type="protein sequence ID" value="KAJ5181125.1"/>
    <property type="molecule type" value="Genomic_DNA"/>
</dbReference>
<reference evidence="7" key="1">
    <citation type="submission" date="2022-11" db="EMBL/GenBank/DDBJ databases">
        <authorList>
            <person name="Petersen C."/>
        </authorList>
    </citation>
    <scope>NUCLEOTIDE SEQUENCE</scope>
    <source>
        <strain evidence="7">IBT 16849</strain>
    </source>
</reference>
<keyword evidence="1" id="KW-0547">Nucleotide-binding</keyword>
<name>A0A9W9IQA8_9EURO</name>
<dbReference type="PROSITE" id="PS51194">
    <property type="entry name" value="HELICASE_CTER"/>
    <property type="match status" value="1"/>
</dbReference>
<evidence type="ECO:0008006" key="9">
    <source>
        <dbReference type="Google" id="ProtNLM"/>
    </source>
</evidence>
<evidence type="ECO:0000256" key="3">
    <source>
        <dbReference type="ARBA" id="ARBA00022840"/>
    </source>
</evidence>
<dbReference type="InterPro" id="IPR001650">
    <property type="entry name" value="Helicase_C-like"/>
</dbReference>
<evidence type="ECO:0000313" key="8">
    <source>
        <dbReference type="Proteomes" id="UP001150879"/>
    </source>
</evidence>
<dbReference type="Pfam" id="PF00271">
    <property type="entry name" value="Helicase_C"/>
    <property type="match status" value="1"/>
</dbReference>
<dbReference type="InterPro" id="IPR014001">
    <property type="entry name" value="Helicase_ATP-bd"/>
</dbReference>
<keyword evidence="3" id="KW-0067">ATP-binding</keyword>
<keyword evidence="8" id="KW-1185">Reference proteome</keyword>
<feature type="region of interest" description="Disordered" evidence="4">
    <location>
        <begin position="1065"/>
        <end position="1084"/>
    </location>
</feature>
<dbReference type="SMART" id="SM00490">
    <property type="entry name" value="HELICc"/>
    <property type="match status" value="1"/>
</dbReference>
<organism evidence="7 8">
    <name type="scientific">Penicillium cf. griseofulvum</name>
    <dbReference type="NCBI Taxonomy" id="2972120"/>
    <lineage>
        <taxon>Eukaryota</taxon>
        <taxon>Fungi</taxon>
        <taxon>Dikarya</taxon>
        <taxon>Ascomycota</taxon>
        <taxon>Pezizomycotina</taxon>
        <taxon>Eurotiomycetes</taxon>
        <taxon>Eurotiomycetidae</taxon>
        <taxon>Eurotiales</taxon>
        <taxon>Aspergillaceae</taxon>
        <taxon>Penicillium</taxon>
    </lineage>
</organism>
<feature type="domain" description="Helicase ATP-binding" evidence="5">
    <location>
        <begin position="253"/>
        <end position="452"/>
    </location>
</feature>
<dbReference type="InterPro" id="IPR049730">
    <property type="entry name" value="SNF2/RAD54-like_C"/>
</dbReference>
<comment type="caution">
    <text evidence="7">The sequence shown here is derived from an EMBL/GenBank/DDBJ whole genome shotgun (WGS) entry which is preliminary data.</text>
</comment>
<evidence type="ECO:0000256" key="1">
    <source>
        <dbReference type="ARBA" id="ARBA00022741"/>
    </source>
</evidence>
<evidence type="ECO:0000313" key="7">
    <source>
        <dbReference type="EMBL" id="KAJ5181125.1"/>
    </source>
</evidence>
<dbReference type="PANTHER" id="PTHR45629">
    <property type="entry name" value="SNF2/RAD54 FAMILY MEMBER"/>
    <property type="match status" value="1"/>
</dbReference>
<dbReference type="GO" id="GO:0005524">
    <property type="term" value="F:ATP binding"/>
    <property type="evidence" value="ECO:0007669"/>
    <property type="project" value="InterPro"/>
</dbReference>
<dbReference type="SMART" id="SM00487">
    <property type="entry name" value="DEXDc"/>
    <property type="match status" value="1"/>
</dbReference>
<evidence type="ECO:0000256" key="2">
    <source>
        <dbReference type="ARBA" id="ARBA00022801"/>
    </source>
</evidence>
<dbReference type="InterPro" id="IPR038718">
    <property type="entry name" value="SNF2-like_sf"/>
</dbReference>
<dbReference type="InterPro" id="IPR050496">
    <property type="entry name" value="SNF2_RAD54_helicase_repair"/>
</dbReference>
<dbReference type="CDD" id="cd18793">
    <property type="entry name" value="SF2_C_SNF"/>
    <property type="match status" value="1"/>
</dbReference>
<dbReference type="AlphaFoldDB" id="A0A9W9IQA8"/>
<sequence>MRYTSPIDDEDLSRDILREEWDLIRSTMMDPLISHFRLDIILSANESEDEETYEEGIMPRSIEEASMAEAEAGSQGPRQLDETVVSRILSSSQKYTTLQPKECDSLADQMLWYNGHDVNTVSGRREWQTQLVLKLLAGVKVDKPKLVKMPRTLLATKEEKASVEQAQQQAHRDSEDQVIYSDNDYSILQRAFSGNQDRCGPPLDLCLSLLITGAIGIVLKLLGKIDATKLFEKCPDVGWTLEQIDLAEHAATKLEDLQTYGAILADGTGFGKTKQCLLAALIFSILSTENMPMLLLVPAPLLSQWVQEVRRDWGGLVPILSYEDPVLKEQMLGSRLTVHQMWNLSFPQNLRYILDKTNPDAQKVLIITSYETHIRRTSWVITKKDGDYWATRHDNHFGLVIADEAHRVKNKQTAIASILKMQQPRALIFATATPIFNSIRDLIGLIDLIGVRGLQCLSQACKDPTTKAKYDQLRAKSSKNKKRELKEMHKTSPLRLMLLDATVLNDLIRHRETLPMEADYFGFVLNLFAIQRSPGSCLPNSLGPSIAMKDMFKTITFRTADMELSTEEKIVYQAFHAKAASKEYIVETAIERTANPGQRVKSKFIAATRSLRKLAIANFSTTLAILNAKLELGDSNTHVATLNEWRQENIAAEWVYMVTKEDTDCAIHSADDLMKFLVHGSPRLRLIFQELLDRKVFEEVDKNRFGHHQKILIVDSCPLNAWYAEVVLRAALVDARTLHSALEPSERDTLVNKFNDPQSTLRVLITTYDIGSVGLNLHHACNRVILTSPGRSWAQEAQAAGRALRITSEFPLTVVRVATPNSHDQFRDSKQAEKACLQLAINRQDLAFRSIMLKELKSIQSDVNLCHESQDGKVLLQRKSVAEQQMDQGLAQYLKDRQLERSDERLARNEANTRKSPVFNYVVVRDDDDELSAPDDEENSSDAEESLDLDDTDELAFAECEEIERARDIDERWHNEKTWEKFAERTQPSDQTRYQMALLSLPYDKEWQMEELDNPKVFMIALRLVSNRIRGVKVLHLGTSMHIKYDEVSTGQLGRIGELFERDGEQQDEEFKKQIRAQIARPAR</sequence>
<feature type="domain" description="Helicase C-terminal" evidence="6">
    <location>
        <begin position="691"/>
        <end position="857"/>
    </location>
</feature>
<accession>A0A9W9IQA8</accession>
<evidence type="ECO:0000259" key="6">
    <source>
        <dbReference type="PROSITE" id="PS51194"/>
    </source>
</evidence>
<reference evidence="7" key="2">
    <citation type="journal article" date="2023" name="IMA Fungus">
        <title>Comparative genomic study of the Penicillium genus elucidates a diverse pangenome and 15 lateral gene transfer events.</title>
        <authorList>
            <person name="Petersen C."/>
            <person name="Sorensen T."/>
            <person name="Nielsen M.R."/>
            <person name="Sondergaard T.E."/>
            <person name="Sorensen J.L."/>
            <person name="Fitzpatrick D.A."/>
            <person name="Frisvad J.C."/>
            <person name="Nielsen K.L."/>
        </authorList>
    </citation>
    <scope>NUCLEOTIDE SEQUENCE</scope>
    <source>
        <strain evidence="7">IBT 16849</strain>
    </source>
</reference>